<organism evidence="9 10">
    <name type="scientific">Porites evermanni</name>
    <dbReference type="NCBI Taxonomy" id="104178"/>
    <lineage>
        <taxon>Eukaryota</taxon>
        <taxon>Metazoa</taxon>
        <taxon>Cnidaria</taxon>
        <taxon>Anthozoa</taxon>
        <taxon>Hexacorallia</taxon>
        <taxon>Scleractinia</taxon>
        <taxon>Fungiina</taxon>
        <taxon>Poritidae</taxon>
        <taxon>Porites</taxon>
    </lineage>
</organism>
<gene>
    <name evidence="9" type="ORF">PEVE_00003784</name>
</gene>
<sequence length="1366" mass="151081">MAYALKTDDSASRKVIVKNLSPITKQEDIIIHFQRRGNGGGEVDSVHMLNERAAIVTFEKSTVAESVLKRQHEIHGSLVTVKLYRPMPDQVFGRVSGRIDPNTLNASNHSMKTILQQIQDETKVEWKQIFDGFVVSGTFDQIKAVNELVKNKLTEKKHGKNVFSPSLSRHVSSCDKASPAPPVMTPSTETFRKTRDQSYETTSTSSSQVDNQSSANELMPETQVIDACVQSSQLSLNPDDVLQSVLEKYHSNEPQTFKKVKTDASDKYSSLNGFPTSEVVTDSGVVFSDANVPMKKTAKKTQQEEKRKKHCRPTTSGTSSEQIKGKKDVSITSQLDDEIAEERKSYACDLQAKEEEIHAIKTENESDSTPPVGMEENAKQSQTLERNTTSNVISNTNQELGVTGKGTYMFDTVTGLRVWLTKGDITSQQDDILLSPIDPSLSLKSDFLKRIFRKGGEAIKQEYLHKKDSHAHQHDPVITGGGNLPCRAIVFAVLPLWNNENIDPMHSGINEFRIVCKDEASLAVVLNEFSSFSFHPGQLFFVNRSSSINNLVQAEETDITLASQNSQRNKPEMHDLSSEKVSSMDPDKEASSRNETSTNKTTVDHIDEPQAPSKSSEVTVGKEKGPPLPSISPSCQVDSASHQNHIDWDTKHEAEEDGSPSDVKHGFRKFDTVTGLKVVLVKGDITSQKVDVLVSPIDSSFSFKSDLLKRILEEGGQAIKREYLSIKGTNAPSQDPVIIGGGDLPCRALLFAFLPQWNNEIEDKQKCKKQIHRRLKEAIMLASGYRHKSVALPLLGQDYNDIPVEVSAEVIVCVIASFGKSLGPMHSGINEFRIVCEDEASFAAVVNQISSFSFPSGGQPFFVSRPSNSINLAHAEETARNEASIDKMSVTKVISVNHDQEALRITEFCPKENTVDQVDEVHVVSQASASKSSEVTGEKEAVPSGYPSSFIHSSRQCHSTSHPNHESKEDGTPNDEKQVNEMTICHVPSSSVDCVEISVTRASEIQQVTSVTQRVQEKIKSITLQDQPHLDFVADHALNLREKEMSTGISKIEEITVGTAVTQEVTVVDGDPQLKSSLPGRSQGERTQETENNRSLSSTKFKDNITDAKIQALDENSQEESASSFHIQPKVTKKSMVLYKKVNQTEEGNNSGEKNRSKKGKTVYTPSRPIPGRGVKELKEKGDLVWKDECFERKKGDQKLNGEVPDGELNEQQVTILCALCQDSVDHPELTDPNTCMKHKFCDDCIIKAFTFSNICPACLDTVGLITSKKQKVSQNQDLTHSSIKGSSYHLNKVDKRCWTGTANSFPANQPPGEIIWKKYQTSLPGFEGHDTIAVKFTFYDGVQEGIGNVSVNDIELKTSLERHSR</sequence>
<feature type="region of interest" description="Disordered" evidence="5">
    <location>
        <begin position="361"/>
        <end position="391"/>
    </location>
</feature>
<dbReference type="SUPFAM" id="SSF54928">
    <property type="entry name" value="RNA-binding domain, RBD"/>
    <property type="match status" value="1"/>
</dbReference>
<feature type="compositionally biased region" description="Polar residues" evidence="5">
    <location>
        <begin position="926"/>
        <end position="935"/>
    </location>
</feature>
<evidence type="ECO:0000256" key="3">
    <source>
        <dbReference type="PROSITE-ProRule" id="PRU00175"/>
    </source>
</evidence>
<keyword evidence="1 3" id="KW-0479">Metal-binding</keyword>
<dbReference type="InterPro" id="IPR002589">
    <property type="entry name" value="Macro_dom"/>
</dbReference>
<evidence type="ECO:0008006" key="11">
    <source>
        <dbReference type="Google" id="ProtNLM"/>
    </source>
</evidence>
<keyword evidence="10" id="KW-1185">Reference proteome</keyword>
<feature type="domain" description="RRM" evidence="7">
    <location>
        <begin position="13"/>
        <end position="86"/>
    </location>
</feature>
<evidence type="ECO:0000259" key="6">
    <source>
        <dbReference type="PROSITE" id="PS50089"/>
    </source>
</evidence>
<reference evidence="9 10" key="1">
    <citation type="submission" date="2022-05" db="EMBL/GenBank/DDBJ databases">
        <authorList>
            <consortium name="Genoscope - CEA"/>
            <person name="William W."/>
        </authorList>
    </citation>
    <scope>NUCLEOTIDE SEQUENCE [LARGE SCALE GENOMIC DNA]</scope>
</reference>
<dbReference type="PROSITE" id="PS50102">
    <property type="entry name" value="RRM"/>
    <property type="match status" value="1"/>
</dbReference>
<keyword evidence="1 3" id="KW-0863">Zinc-finger</keyword>
<evidence type="ECO:0000256" key="2">
    <source>
        <dbReference type="ARBA" id="ARBA00022833"/>
    </source>
</evidence>
<dbReference type="SUPFAM" id="SSF57850">
    <property type="entry name" value="RING/U-box"/>
    <property type="match status" value="1"/>
</dbReference>
<feature type="region of interest" description="Disordered" evidence="5">
    <location>
        <begin position="561"/>
        <end position="642"/>
    </location>
</feature>
<feature type="domain" description="Macro" evidence="8">
    <location>
        <begin position="665"/>
        <end position="853"/>
    </location>
</feature>
<feature type="region of interest" description="Disordered" evidence="5">
    <location>
        <begin position="926"/>
        <end position="976"/>
    </location>
</feature>
<dbReference type="InterPro" id="IPR043472">
    <property type="entry name" value="Macro_dom-like"/>
</dbReference>
<dbReference type="Proteomes" id="UP001159427">
    <property type="component" value="Unassembled WGS sequence"/>
</dbReference>
<feature type="compositionally biased region" description="Polar residues" evidence="5">
    <location>
        <begin position="379"/>
        <end position="391"/>
    </location>
</feature>
<feature type="compositionally biased region" description="Basic and acidic residues" evidence="5">
    <location>
        <begin position="963"/>
        <end position="976"/>
    </location>
</feature>
<dbReference type="Gene3D" id="3.30.70.330">
    <property type="match status" value="1"/>
</dbReference>
<protein>
    <recommendedName>
        <fullName evidence="11">RING-type E3 ubiquitin transferase</fullName>
    </recommendedName>
</protein>
<dbReference type="Gene3D" id="3.40.220.10">
    <property type="entry name" value="Leucine Aminopeptidase, subunit E, domain 1"/>
    <property type="match status" value="2"/>
</dbReference>
<accession>A0ABN8LT07</accession>
<feature type="region of interest" description="Disordered" evidence="5">
    <location>
        <begin position="164"/>
        <end position="214"/>
    </location>
</feature>
<evidence type="ECO:0000256" key="4">
    <source>
        <dbReference type="PROSITE-ProRule" id="PRU00176"/>
    </source>
</evidence>
<dbReference type="InterPro" id="IPR035979">
    <property type="entry name" value="RBD_domain_sf"/>
</dbReference>
<feature type="region of interest" description="Disordered" evidence="5">
    <location>
        <begin position="294"/>
        <end position="330"/>
    </location>
</feature>
<feature type="region of interest" description="Disordered" evidence="5">
    <location>
        <begin position="1070"/>
        <end position="1103"/>
    </location>
</feature>
<evidence type="ECO:0000256" key="1">
    <source>
        <dbReference type="ARBA" id="ARBA00022771"/>
    </source>
</evidence>
<feature type="region of interest" description="Disordered" evidence="5">
    <location>
        <begin position="1142"/>
        <end position="1175"/>
    </location>
</feature>
<dbReference type="InterPro" id="IPR000504">
    <property type="entry name" value="RRM_dom"/>
</dbReference>
<dbReference type="SUPFAM" id="SSF52949">
    <property type="entry name" value="Macro domain-like"/>
    <property type="match status" value="2"/>
</dbReference>
<dbReference type="PROSITE" id="PS50089">
    <property type="entry name" value="ZF_RING_2"/>
    <property type="match status" value="1"/>
</dbReference>
<feature type="compositionally biased region" description="Basic and acidic residues" evidence="5">
    <location>
        <begin position="569"/>
        <end position="578"/>
    </location>
</feature>
<dbReference type="InterPro" id="IPR001841">
    <property type="entry name" value="Znf_RING"/>
</dbReference>
<keyword evidence="4" id="KW-0694">RNA-binding</keyword>
<evidence type="ECO:0000313" key="9">
    <source>
        <dbReference type="EMBL" id="CAH3019696.1"/>
    </source>
</evidence>
<dbReference type="PANTHER" id="PTHR12622">
    <property type="entry name" value="DELTEX-RELATED"/>
    <property type="match status" value="1"/>
</dbReference>
<dbReference type="PROSITE" id="PS51154">
    <property type="entry name" value="MACRO"/>
    <property type="match status" value="1"/>
</dbReference>
<dbReference type="SMART" id="SM00360">
    <property type="entry name" value="RRM"/>
    <property type="match status" value="1"/>
</dbReference>
<dbReference type="InterPro" id="IPR039398">
    <property type="entry name" value="Deltex_fam"/>
</dbReference>
<feature type="compositionally biased region" description="Polar residues" evidence="5">
    <location>
        <begin position="631"/>
        <end position="642"/>
    </location>
</feature>
<keyword evidence="2" id="KW-0862">Zinc</keyword>
<evidence type="ECO:0000313" key="10">
    <source>
        <dbReference type="Proteomes" id="UP001159427"/>
    </source>
</evidence>
<comment type="caution">
    <text evidence="9">The sequence shown here is derived from an EMBL/GenBank/DDBJ whole genome shotgun (WGS) entry which is preliminary data.</text>
</comment>
<dbReference type="InterPro" id="IPR012677">
    <property type="entry name" value="Nucleotide-bd_a/b_plait_sf"/>
</dbReference>
<evidence type="ECO:0000259" key="7">
    <source>
        <dbReference type="PROSITE" id="PS50102"/>
    </source>
</evidence>
<proteinExistence type="predicted"/>
<name>A0ABN8LT07_9CNID</name>
<dbReference type="EMBL" id="CALNXI010000123">
    <property type="protein sequence ID" value="CAH3019696.1"/>
    <property type="molecule type" value="Genomic_DNA"/>
</dbReference>
<evidence type="ECO:0000256" key="5">
    <source>
        <dbReference type="SAM" id="MobiDB-lite"/>
    </source>
</evidence>
<dbReference type="Pfam" id="PF01661">
    <property type="entry name" value="Macro"/>
    <property type="match status" value="1"/>
</dbReference>
<feature type="domain" description="RING-type" evidence="6">
    <location>
        <begin position="1218"/>
        <end position="1259"/>
    </location>
</feature>
<feature type="compositionally biased region" description="Polar residues" evidence="5">
    <location>
        <begin position="946"/>
        <end position="962"/>
    </location>
</feature>
<dbReference type="CDD" id="cd16449">
    <property type="entry name" value="RING-HC"/>
    <property type="match status" value="1"/>
</dbReference>
<evidence type="ECO:0000259" key="8">
    <source>
        <dbReference type="PROSITE" id="PS51154"/>
    </source>
</evidence>
<dbReference type="Pfam" id="PF23085">
    <property type="entry name" value="RRM_PARP14_3"/>
    <property type="match status" value="1"/>
</dbReference>
<feature type="compositionally biased region" description="Polar residues" evidence="5">
    <location>
        <begin position="313"/>
        <end position="322"/>
    </location>
</feature>
<feature type="compositionally biased region" description="Basic and acidic residues" evidence="5">
    <location>
        <begin position="1083"/>
        <end position="1092"/>
    </location>
</feature>